<dbReference type="Proteomes" id="UP000193144">
    <property type="component" value="Unassembled WGS sequence"/>
</dbReference>
<evidence type="ECO:0000313" key="1">
    <source>
        <dbReference type="EMBL" id="ORY09766.1"/>
    </source>
</evidence>
<sequence>MDRNFYARSRDLEQDVRDSIERRRGPEGEPLAGLFALTREMETTDDDQFDVDLTILDFLAYKATDAVFQWRASSNPHQSDLPSALVTTTAEWRSLLEHKYPGHQLDDQTAFRSRLLQFVLVFTHRLNHDETWTTPQSLSEVRAQNRDRFVYWKQNTSHSPALRQPFDTFHEFPLSDGALAQNRHEFASTLGMSHERRRWVTDLHGTPPLSCLLPLFIELTAARSSVGDFVPLPEWFQLTAQFMLQAVLEEYLRNGASGEDEFNTIFAFGCPGTMGDFDDAEDIKAMRQLFCKDGNPMEHIHGWSKWKRQCINELLPQPGSSTTFVEAMENAQNRFPYSEFERDLIGFLQYLHEGLTKPDLVQVEEGRITIHGNELPESESREMFRRMGL</sequence>
<gene>
    <name evidence="1" type="ORF">BCR34DRAFT_602623</name>
</gene>
<dbReference type="AlphaFoldDB" id="A0A1Y1ZHQ3"/>
<evidence type="ECO:0000313" key="2">
    <source>
        <dbReference type="Proteomes" id="UP000193144"/>
    </source>
</evidence>
<keyword evidence="2" id="KW-1185">Reference proteome</keyword>
<organism evidence="1 2">
    <name type="scientific">Clohesyomyces aquaticus</name>
    <dbReference type="NCBI Taxonomy" id="1231657"/>
    <lineage>
        <taxon>Eukaryota</taxon>
        <taxon>Fungi</taxon>
        <taxon>Dikarya</taxon>
        <taxon>Ascomycota</taxon>
        <taxon>Pezizomycotina</taxon>
        <taxon>Dothideomycetes</taxon>
        <taxon>Pleosporomycetidae</taxon>
        <taxon>Pleosporales</taxon>
        <taxon>Lindgomycetaceae</taxon>
        <taxon>Clohesyomyces</taxon>
    </lineage>
</organism>
<protein>
    <submittedName>
        <fullName evidence="1">Uncharacterized protein</fullName>
    </submittedName>
</protein>
<dbReference type="OrthoDB" id="4149149at2759"/>
<accession>A0A1Y1ZHQ3</accession>
<comment type="caution">
    <text evidence="1">The sequence shown here is derived from an EMBL/GenBank/DDBJ whole genome shotgun (WGS) entry which is preliminary data.</text>
</comment>
<dbReference type="EMBL" id="MCFA01000082">
    <property type="protein sequence ID" value="ORY09766.1"/>
    <property type="molecule type" value="Genomic_DNA"/>
</dbReference>
<proteinExistence type="predicted"/>
<reference evidence="1 2" key="1">
    <citation type="submission" date="2016-07" db="EMBL/GenBank/DDBJ databases">
        <title>Pervasive Adenine N6-methylation of Active Genes in Fungi.</title>
        <authorList>
            <consortium name="DOE Joint Genome Institute"/>
            <person name="Mondo S.J."/>
            <person name="Dannebaum R.O."/>
            <person name="Kuo R.C."/>
            <person name="Labutti K."/>
            <person name="Haridas S."/>
            <person name="Kuo A."/>
            <person name="Salamov A."/>
            <person name="Ahrendt S.R."/>
            <person name="Lipzen A."/>
            <person name="Sullivan W."/>
            <person name="Andreopoulos W.B."/>
            <person name="Clum A."/>
            <person name="Lindquist E."/>
            <person name="Daum C."/>
            <person name="Ramamoorthy G.K."/>
            <person name="Gryganskyi A."/>
            <person name="Culley D."/>
            <person name="Magnuson J.K."/>
            <person name="James T.Y."/>
            <person name="O'Malley M.A."/>
            <person name="Stajich J.E."/>
            <person name="Spatafora J.W."/>
            <person name="Visel A."/>
            <person name="Grigoriev I.V."/>
        </authorList>
    </citation>
    <scope>NUCLEOTIDE SEQUENCE [LARGE SCALE GENOMIC DNA]</scope>
    <source>
        <strain evidence="1 2">CBS 115471</strain>
    </source>
</reference>
<name>A0A1Y1ZHQ3_9PLEO</name>